<evidence type="ECO:0000313" key="2">
    <source>
        <dbReference type="Proteomes" id="UP000655759"/>
    </source>
</evidence>
<accession>A0A812F350</accession>
<evidence type="ECO:0000313" key="1">
    <source>
        <dbReference type="EMBL" id="CAE6497447.1"/>
    </source>
</evidence>
<dbReference type="EMBL" id="CAJNAQ010000005">
    <property type="protein sequence ID" value="CAE6497447.1"/>
    <property type="molecule type" value="Genomic_DNA"/>
</dbReference>
<reference evidence="1" key="1">
    <citation type="submission" date="2021-02" db="EMBL/GenBank/DDBJ databases">
        <authorList>
            <person name="Han P."/>
        </authorList>
    </citation>
    <scope>NUCLEOTIDE SEQUENCE</scope>
    <source>
        <strain evidence="1">Candidatus Nitrosotenuis uzonensis 5A</strain>
    </source>
</reference>
<dbReference type="RefSeq" id="WP_205099792.1">
    <property type="nucleotide sequence ID" value="NZ_CAJNAQ010000005.1"/>
</dbReference>
<name>A0A812F350_9ARCH</name>
<dbReference type="Proteomes" id="UP000655759">
    <property type="component" value="Unassembled WGS sequence"/>
</dbReference>
<proteinExistence type="predicted"/>
<protein>
    <submittedName>
        <fullName evidence="1">Uncharacterized protein</fullName>
    </submittedName>
</protein>
<gene>
    <name evidence="1" type="ORF">NUZ5A_50673</name>
</gene>
<comment type="caution">
    <text evidence="1">The sequence shown here is derived from an EMBL/GenBank/DDBJ whole genome shotgun (WGS) entry which is preliminary data.</text>
</comment>
<sequence length="221" mass="24475">MKYALLVFMVMITSVSGLITGEYLYGLLPYAHATENLFYGSSEFESLASTQLDKSSIFQINIQYDVGPNEIFNVKPMFSFYPESATSFVRIEEGSIDRLTRGSAGTITNAITVDSEFYLNNIFISVYFAGTDEEGNYYESGWIDSVLMEIGQQSTPIIPPVTNNQDHLKSLPPLKQMRAGIAPEDIICKEGFVIAIKTSNGNPSCMKPGTKAKLLERGWVS</sequence>
<organism evidence="1 2">
    <name type="scientific">Candidatus Nitrosotenuis uzonensis</name>
    <dbReference type="NCBI Taxonomy" id="1407055"/>
    <lineage>
        <taxon>Archaea</taxon>
        <taxon>Nitrososphaerota</taxon>
        <taxon>Candidatus Nitrosotenuis</taxon>
    </lineage>
</organism>
<dbReference type="AlphaFoldDB" id="A0A812F350"/>